<keyword evidence="1 2" id="KW-0808">Transferase</keyword>
<dbReference type="RefSeq" id="WP_089271932.1">
    <property type="nucleotide sequence ID" value="NZ_FZNN01000014.1"/>
</dbReference>
<dbReference type="OrthoDB" id="9800698at2"/>
<sequence>MLPPLSNDQIKARYNAALHLLNTGKTDQARIALEQLNALRPGTAEVLFQLSRIAHMDGDHAARAGYLAQALQVKPDEPTLIEAQIAAQTALSDHEAVLALYDHLIALDPKSIAHKADKGSYLQRIGHFDQAEALFRKLIKKHPDQGSLYRVFLGGIKLPAKDPMMRSMIRALADPRLTDHNRMHLSFALAKAAEDQGETAKVFGHLNRANRIQRKLAPFDRAARSAETDAFLHAQEAADYTPVDAEMPLRPVFVTGMPRSGTTLVEQIIAAHSGVTGGGELAHALSLIVRGFATTTGITALSAIPDTRLAQLAQDYAALARRDTGAATGVITDKSIQNYLIYGYLHRAMPGARFIVVHRDPRDIALSIYKNYFALGRHTYANDLSDIAFMIKEFRRVIAHWKTRLPGVIHEIHYDHLVADPEPQARALIAAAGLEWEDGCLDFHKAKGTVKTLSLHQVRQPIYRGSAQAWRKYETELAPFIAAWGDEPWD</sequence>
<name>A0A238Y3R0_9RHOB</name>
<dbReference type="Gene3D" id="1.25.40.10">
    <property type="entry name" value="Tetratricopeptide repeat domain"/>
    <property type="match status" value="1"/>
</dbReference>
<accession>A0A238Y3R0</accession>
<gene>
    <name evidence="2" type="ORF">SAMN06265370_11488</name>
</gene>
<evidence type="ECO:0000256" key="1">
    <source>
        <dbReference type="ARBA" id="ARBA00022679"/>
    </source>
</evidence>
<organism evidence="2 3">
    <name type="scientific">Puniceibacterium sediminis</name>
    <dbReference type="NCBI Taxonomy" id="1608407"/>
    <lineage>
        <taxon>Bacteria</taxon>
        <taxon>Pseudomonadati</taxon>
        <taxon>Pseudomonadota</taxon>
        <taxon>Alphaproteobacteria</taxon>
        <taxon>Rhodobacterales</taxon>
        <taxon>Paracoccaceae</taxon>
        <taxon>Puniceibacterium</taxon>
    </lineage>
</organism>
<dbReference type="InterPro" id="IPR011990">
    <property type="entry name" value="TPR-like_helical_dom_sf"/>
</dbReference>
<dbReference type="SUPFAM" id="SSF48452">
    <property type="entry name" value="TPR-like"/>
    <property type="match status" value="1"/>
</dbReference>
<keyword evidence="3" id="KW-1185">Reference proteome</keyword>
<dbReference type="InterPro" id="IPR027417">
    <property type="entry name" value="P-loop_NTPase"/>
</dbReference>
<evidence type="ECO:0000313" key="3">
    <source>
        <dbReference type="Proteomes" id="UP000198417"/>
    </source>
</evidence>
<reference evidence="2 3" key="1">
    <citation type="submission" date="2017-06" db="EMBL/GenBank/DDBJ databases">
        <authorList>
            <person name="Kim H.J."/>
            <person name="Triplett B.A."/>
        </authorList>
    </citation>
    <scope>NUCLEOTIDE SEQUENCE [LARGE SCALE GENOMIC DNA]</scope>
    <source>
        <strain evidence="2 3">DSM 29052</strain>
    </source>
</reference>
<dbReference type="Gene3D" id="3.40.50.300">
    <property type="entry name" value="P-loop containing nucleotide triphosphate hydrolases"/>
    <property type="match status" value="1"/>
</dbReference>
<dbReference type="SUPFAM" id="SSF52540">
    <property type="entry name" value="P-loop containing nucleoside triphosphate hydrolases"/>
    <property type="match status" value="1"/>
</dbReference>
<dbReference type="Pfam" id="PF13469">
    <property type="entry name" value="Sulfotransfer_3"/>
    <property type="match status" value="1"/>
</dbReference>
<dbReference type="Proteomes" id="UP000198417">
    <property type="component" value="Unassembled WGS sequence"/>
</dbReference>
<dbReference type="EMBL" id="FZNN01000014">
    <property type="protein sequence ID" value="SNR65612.1"/>
    <property type="molecule type" value="Genomic_DNA"/>
</dbReference>
<dbReference type="PANTHER" id="PTHR12788:SF10">
    <property type="entry name" value="PROTEIN-TYROSINE SULFOTRANSFERASE"/>
    <property type="match status" value="1"/>
</dbReference>
<proteinExistence type="predicted"/>
<dbReference type="PANTHER" id="PTHR12788">
    <property type="entry name" value="PROTEIN-TYROSINE SULFOTRANSFERASE 2"/>
    <property type="match status" value="1"/>
</dbReference>
<dbReference type="InterPro" id="IPR026634">
    <property type="entry name" value="TPST-like"/>
</dbReference>
<dbReference type="GO" id="GO:0008476">
    <property type="term" value="F:protein-tyrosine sulfotransferase activity"/>
    <property type="evidence" value="ECO:0007669"/>
    <property type="project" value="InterPro"/>
</dbReference>
<dbReference type="AlphaFoldDB" id="A0A238Y3R0"/>
<evidence type="ECO:0000313" key="2">
    <source>
        <dbReference type="EMBL" id="SNR65612.1"/>
    </source>
</evidence>
<protein>
    <submittedName>
        <fullName evidence="2">Sulfotransferase family protein</fullName>
    </submittedName>
</protein>